<evidence type="ECO:0000256" key="1">
    <source>
        <dbReference type="SAM" id="MobiDB-lite"/>
    </source>
</evidence>
<organism evidence="2 3">
    <name type="scientific">Vitis vinifera</name>
    <name type="common">Grape</name>
    <dbReference type="NCBI Taxonomy" id="29760"/>
    <lineage>
        <taxon>Eukaryota</taxon>
        <taxon>Viridiplantae</taxon>
        <taxon>Streptophyta</taxon>
        <taxon>Embryophyta</taxon>
        <taxon>Tracheophyta</taxon>
        <taxon>Spermatophyta</taxon>
        <taxon>Magnoliopsida</taxon>
        <taxon>eudicotyledons</taxon>
        <taxon>Gunneridae</taxon>
        <taxon>Pentapetalae</taxon>
        <taxon>rosids</taxon>
        <taxon>Vitales</taxon>
        <taxon>Vitaceae</taxon>
        <taxon>Viteae</taxon>
        <taxon>Vitis</taxon>
    </lineage>
</organism>
<protein>
    <submittedName>
        <fullName evidence="2">Uncharacterized protein</fullName>
    </submittedName>
</protein>
<feature type="region of interest" description="Disordered" evidence="1">
    <location>
        <begin position="90"/>
        <end position="135"/>
    </location>
</feature>
<proteinExistence type="predicted"/>
<evidence type="ECO:0000313" key="2">
    <source>
        <dbReference type="EMBL" id="RVW73777.1"/>
    </source>
</evidence>
<dbReference type="EMBL" id="QGNW01000384">
    <property type="protein sequence ID" value="RVW73777.1"/>
    <property type="molecule type" value="Genomic_DNA"/>
</dbReference>
<name>A0A438GNK5_VITVI</name>
<accession>A0A438GNK5</accession>
<sequence length="158" mass="17653">MGWDGYDDLPVAALLVEFRMPNIERYTGIGCSRIHLQLYSIVMRWHRLDEGTDDHAIPFVSEWCRSALVCLIGPFEVPSMAVRKGITRGLWADSSPSDSKEKKSRSGSRPSDVGTIGTIGHRPAGPTYLHPAPQSIYATQAPQRPLVQFHQQYKAPLH</sequence>
<comment type="caution">
    <text evidence="2">The sequence shown here is derived from an EMBL/GenBank/DDBJ whole genome shotgun (WGS) entry which is preliminary data.</text>
</comment>
<reference evidence="2 3" key="1">
    <citation type="journal article" date="2018" name="PLoS Genet.">
        <title>Population sequencing reveals clonal diversity and ancestral inbreeding in the grapevine cultivar Chardonnay.</title>
        <authorList>
            <person name="Roach M.J."/>
            <person name="Johnson D.L."/>
            <person name="Bohlmann J."/>
            <person name="van Vuuren H.J."/>
            <person name="Jones S.J."/>
            <person name="Pretorius I.S."/>
            <person name="Schmidt S.A."/>
            <person name="Borneman A.R."/>
        </authorList>
    </citation>
    <scope>NUCLEOTIDE SEQUENCE [LARGE SCALE GENOMIC DNA]</scope>
    <source>
        <strain evidence="3">cv. Chardonnay</strain>
        <tissue evidence="2">Leaf</tissue>
    </source>
</reference>
<evidence type="ECO:0000313" key="3">
    <source>
        <dbReference type="Proteomes" id="UP000288805"/>
    </source>
</evidence>
<dbReference type="AlphaFoldDB" id="A0A438GNK5"/>
<gene>
    <name evidence="2" type="ORF">CK203_057614</name>
</gene>
<dbReference type="Proteomes" id="UP000288805">
    <property type="component" value="Unassembled WGS sequence"/>
</dbReference>